<feature type="domain" description="AMIN-like" evidence="2">
    <location>
        <begin position="70"/>
        <end position="193"/>
    </location>
</feature>
<keyword evidence="4" id="KW-1185">Reference proteome</keyword>
<dbReference type="AlphaFoldDB" id="M1P4P5"/>
<dbReference type="InterPro" id="IPR056303">
    <property type="entry name" value="AMIN-like"/>
</dbReference>
<dbReference type="Proteomes" id="UP000011723">
    <property type="component" value="Chromosome"/>
</dbReference>
<dbReference type="EMBL" id="CP003697">
    <property type="protein sequence ID" value="AGF71621.1"/>
    <property type="molecule type" value="Genomic_DNA"/>
</dbReference>
<proteinExistence type="predicted"/>
<reference evidence="3 4" key="1">
    <citation type="journal article" date="2012" name="Stand. Genomic Sci.">
        <title>Genome sequence of the halotolerant bacterium Corynebacterium halotolerans type strain YIM 70093(T) (= DSM 44683(T)).</title>
        <authorList>
            <person name="Ruckert C."/>
            <person name="Albersmeier A."/>
            <person name="Al-Dilaimi A."/>
            <person name="Niehaus K."/>
            <person name="Szczepanowski R."/>
            <person name="Kalinowski J."/>
        </authorList>
    </citation>
    <scope>NUCLEOTIDE SEQUENCE [LARGE SCALE GENOMIC DNA]</scope>
    <source>
        <strain evidence="3">YIM 70093</strain>
    </source>
</reference>
<feature type="region of interest" description="Disordered" evidence="1">
    <location>
        <begin position="14"/>
        <end position="33"/>
    </location>
</feature>
<sequence length="343" mass="36317">MFAGALTLAACGTGASPQDPAGDGLDPPPQETTTTAVDDAVANVGTGIPPLGTPDTALKTRDPSVPARLAVTDVRLGSHHGFDRLVFDLAGEGSPGWRIDYTEHPIQQGSGHPIPYEGVTALEVNLTGMAYPSELGIEVPEIGTVPGTGNITEVISASLFEGRSQFVVGLSDRLPYSVQILEDPQRVVIDVLHGSGVTPLGEPDTAPKSFHPATLSELMVTDVRMASHGRFDRLVLDLTGEGTPGWDIYYTTHPTHQVSGLPVDYRGAVALDVTLAGVTYPPELGLEDPRTGTIPGTGNITEIISTTHYESRSQLIIGLSDRLPYSVQVLEEPRRLVIDILHG</sequence>
<dbReference type="STRING" id="1121362.A605_03035"/>
<evidence type="ECO:0000256" key="1">
    <source>
        <dbReference type="SAM" id="MobiDB-lite"/>
    </source>
</evidence>
<gene>
    <name evidence="3" type="ORF">A605_03035</name>
</gene>
<dbReference type="HOGENOM" id="CLU_037406_0_0_11"/>
<protein>
    <recommendedName>
        <fullName evidence="2">AMIN-like domain-containing protein</fullName>
    </recommendedName>
</protein>
<dbReference type="PATRIC" id="fig|1121362.3.peg.610"/>
<evidence type="ECO:0000259" key="2">
    <source>
        <dbReference type="Pfam" id="PF24837"/>
    </source>
</evidence>
<dbReference type="Gene3D" id="2.60.40.3500">
    <property type="match status" value="1"/>
</dbReference>
<dbReference type="eggNOG" id="COG5401">
    <property type="taxonomic scope" value="Bacteria"/>
</dbReference>
<name>M1P4P5_9CORY</name>
<dbReference type="Pfam" id="PF24837">
    <property type="entry name" value="AMIN-like"/>
    <property type="match status" value="2"/>
</dbReference>
<organism evidence="3 4">
    <name type="scientific">Corynebacterium halotolerans YIM 70093 = DSM 44683</name>
    <dbReference type="NCBI Taxonomy" id="1121362"/>
    <lineage>
        <taxon>Bacteria</taxon>
        <taxon>Bacillati</taxon>
        <taxon>Actinomycetota</taxon>
        <taxon>Actinomycetes</taxon>
        <taxon>Mycobacteriales</taxon>
        <taxon>Corynebacteriaceae</taxon>
        <taxon>Corynebacterium</taxon>
    </lineage>
</organism>
<evidence type="ECO:0000313" key="4">
    <source>
        <dbReference type="Proteomes" id="UP000011723"/>
    </source>
</evidence>
<feature type="domain" description="AMIN-like" evidence="2">
    <location>
        <begin position="219"/>
        <end position="342"/>
    </location>
</feature>
<dbReference type="KEGG" id="chn:A605_03035"/>
<evidence type="ECO:0000313" key="3">
    <source>
        <dbReference type="EMBL" id="AGF71621.1"/>
    </source>
</evidence>
<accession>M1P4P5</accession>